<dbReference type="InterPro" id="IPR001279">
    <property type="entry name" value="Metallo-B-lactamas"/>
</dbReference>
<dbReference type="RefSeq" id="WP_161259613.1">
    <property type="nucleotide sequence ID" value="NZ_WXEY01000025.1"/>
</dbReference>
<evidence type="ECO:0000259" key="1">
    <source>
        <dbReference type="SMART" id="SM00849"/>
    </source>
</evidence>
<dbReference type="PANTHER" id="PTHR42951:SF4">
    <property type="entry name" value="ACYL-COENZYME A THIOESTERASE MBLAC2"/>
    <property type="match status" value="1"/>
</dbReference>
<evidence type="ECO:0000313" key="2">
    <source>
        <dbReference type="EMBL" id="MZP31092.1"/>
    </source>
</evidence>
<gene>
    <name evidence="2" type="ORF">GTO91_15365</name>
</gene>
<dbReference type="EMBL" id="WXEY01000025">
    <property type="protein sequence ID" value="MZP31092.1"/>
    <property type="molecule type" value="Genomic_DNA"/>
</dbReference>
<sequence>MRMIPVNKRLTLFQAEVEGYLTTAALLLLPGCNIIVDTMELPSRMEPIQSYLREKGRETHPLWVINSHHHWDHVWGNSAFSGCPIIAHEFCRRRLESGGEEVLEQYRAKDKRYGEVSLVLPGITFTDRMLLRDGDCRVDLLHFPGHTDDSLLVYLPGEGLLLAGDSLEDPFPMLEWEGGTERYLLNLLTLRGKAIKTVVPGHGPLSGPELIDRNLHYIRQVWRLARAAVRRKEPLESLYVLPVEVFLHSSGIGDKKIELRPCDRDTHLRNLERAYLDARDAPEGR</sequence>
<reference evidence="2 3" key="1">
    <citation type="submission" date="2020-01" db="EMBL/GenBank/DDBJ databases">
        <title>Whole-genome sequence of Heliobacterium undosum DSM 13378.</title>
        <authorList>
            <person name="Kyndt J.A."/>
            <person name="Meyer T.E."/>
        </authorList>
    </citation>
    <scope>NUCLEOTIDE SEQUENCE [LARGE SCALE GENOMIC DNA]</scope>
    <source>
        <strain evidence="2 3">DSM 13378</strain>
    </source>
</reference>
<dbReference type="Proteomes" id="UP000463470">
    <property type="component" value="Unassembled WGS sequence"/>
</dbReference>
<dbReference type="SMART" id="SM00849">
    <property type="entry name" value="Lactamase_B"/>
    <property type="match status" value="1"/>
</dbReference>
<keyword evidence="2" id="KW-0378">Hydrolase</keyword>
<dbReference type="InterPro" id="IPR050855">
    <property type="entry name" value="NDM-1-like"/>
</dbReference>
<dbReference type="Pfam" id="PF00753">
    <property type="entry name" value="Lactamase_B"/>
    <property type="match status" value="1"/>
</dbReference>
<dbReference type="PANTHER" id="PTHR42951">
    <property type="entry name" value="METALLO-BETA-LACTAMASE DOMAIN-CONTAINING"/>
    <property type="match status" value="1"/>
</dbReference>
<accession>A0A845L396</accession>
<comment type="caution">
    <text evidence="2">The sequence shown here is derived from an EMBL/GenBank/DDBJ whole genome shotgun (WGS) entry which is preliminary data.</text>
</comment>
<dbReference type="OrthoDB" id="9761531at2"/>
<dbReference type="CDD" id="cd16282">
    <property type="entry name" value="metallo-hydrolase-like_MBL-fold"/>
    <property type="match status" value="1"/>
</dbReference>
<organism evidence="2 3">
    <name type="scientific">Heliomicrobium undosum</name>
    <dbReference type="NCBI Taxonomy" id="121734"/>
    <lineage>
        <taxon>Bacteria</taxon>
        <taxon>Bacillati</taxon>
        <taxon>Bacillota</taxon>
        <taxon>Clostridia</taxon>
        <taxon>Eubacteriales</taxon>
        <taxon>Heliobacteriaceae</taxon>
        <taxon>Heliomicrobium</taxon>
    </lineage>
</organism>
<proteinExistence type="predicted"/>
<protein>
    <submittedName>
        <fullName evidence="2">MBL fold metallo-hydrolase</fullName>
    </submittedName>
</protein>
<keyword evidence="3" id="KW-1185">Reference proteome</keyword>
<dbReference type="Gene3D" id="3.60.15.10">
    <property type="entry name" value="Ribonuclease Z/Hydroxyacylglutathione hydrolase-like"/>
    <property type="match status" value="1"/>
</dbReference>
<feature type="domain" description="Metallo-beta-lactamase" evidence="1">
    <location>
        <begin position="21"/>
        <end position="202"/>
    </location>
</feature>
<dbReference type="AlphaFoldDB" id="A0A845L396"/>
<dbReference type="InterPro" id="IPR036866">
    <property type="entry name" value="RibonucZ/Hydroxyglut_hydro"/>
</dbReference>
<dbReference type="SUPFAM" id="SSF56281">
    <property type="entry name" value="Metallo-hydrolase/oxidoreductase"/>
    <property type="match status" value="1"/>
</dbReference>
<name>A0A845L396_9FIRM</name>
<evidence type="ECO:0000313" key="3">
    <source>
        <dbReference type="Proteomes" id="UP000463470"/>
    </source>
</evidence>
<dbReference type="GO" id="GO:0016787">
    <property type="term" value="F:hydrolase activity"/>
    <property type="evidence" value="ECO:0007669"/>
    <property type="project" value="UniProtKB-KW"/>
</dbReference>